<dbReference type="Pfam" id="PF04542">
    <property type="entry name" value="Sigma70_r2"/>
    <property type="match status" value="1"/>
</dbReference>
<accession>A0A290QK89</accession>
<dbReference type="PANTHER" id="PTHR43133">
    <property type="entry name" value="RNA POLYMERASE ECF-TYPE SIGMA FACTO"/>
    <property type="match status" value="1"/>
</dbReference>
<evidence type="ECO:0000256" key="2">
    <source>
        <dbReference type="ARBA" id="ARBA00023082"/>
    </source>
</evidence>
<dbReference type="Gene3D" id="1.10.1740.10">
    <property type="match status" value="1"/>
</dbReference>
<dbReference type="GO" id="GO:0016987">
    <property type="term" value="F:sigma factor activity"/>
    <property type="evidence" value="ECO:0007669"/>
    <property type="project" value="UniProtKB-KW"/>
</dbReference>
<dbReference type="AlphaFoldDB" id="A0A290QK89"/>
<dbReference type="GO" id="GO:0006352">
    <property type="term" value="P:DNA-templated transcription initiation"/>
    <property type="evidence" value="ECO:0007669"/>
    <property type="project" value="InterPro"/>
</dbReference>
<reference evidence="6 7" key="1">
    <citation type="submission" date="2017-09" db="EMBL/GenBank/DDBJ databases">
        <title>Complete genome sequence of Verrucomicrobial strain HZ-65, isolated from freshwater.</title>
        <authorList>
            <person name="Choi A."/>
        </authorList>
    </citation>
    <scope>NUCLEOTIDE SEQUENCE [LARGE SCALE GENOMIC DNA]</scope>
    <source>
        <strain evidence="6 7">HZ-65</strain>
    </source>
</reference>
<feature type="domain" description="RNA polymerase sigma-70 region 2" evidence="5">
    <location>
        <begin position="81"/>
        <end position="145"/>
    </location>
</feature>
<keyword evidence="7" id="KW-1185">Reference proteome</keyword>
<protein>
    <submittedName>
        <fullName evidence="6">RNA polymerase subunit sigma-24</fullName>
    </submittedName>
</protein>
<dbReference type="EMBL" id="CP023344">
    <property type="protein sequence ID" value="ATC65758.1"/>
    <property type="molecule type" value="Genomic_DNA"/>
</dbReference>
<keyword evidence="3" id="KW-0804">Transcription</keyword>
<keyword evidence="2" id="KW-0731">Sigma factor</keyword>
<keyword evidence="1" id="KW-0805">Transcription regulation</keyword>
<evidence type="ECO:0000313" key="6">
    <source>
        <dbReference type="EMBL" id="ATC65758.1"/>
    </source>
</evidence>
<feature type="region of interest" description="Disordered" evidence="4">
    <location>
        <begin position="21"/>
        <end position="46"/>
    </location>
</feature>
<dbReference type="OrthoDB" id="128557at2"/>
<evidence type="ECO:0000313" key="7">
    <source>
        <dbReference type="Proteomes" id="UP000217265"/>
    </source>
</evidence>
<evidence type="ECO:0000256" key="1">
    <source>
        <dbReference type="ARBA" id="ARBA00023015"/>
    </source>
</evidence>
<dbReference type="InterPro" id="IPR013325">
    <property type="entry name" value="RNA_pol_sigma_r2"/>
</dbReference>
<evidence type="ECO:0000259" key="5">
    <source>
        <dbReference type="Pfam" id="PF04542"/>
    </source>
</evidence>
<organism evidence="6 7">
    <name type="scientific">Nibricoccus aquaticus</name>
    <dbReference type="NCBI Taxonomy" id="2576891"/>
    <lineage>
        <taxon>Bacteria</taxon>
        <taxon>Pseudomonadati</taxon>
        <taxon>Verrucomicrobiota</taxon>
        <taxon>Opitutia</taxon>
        <taxon>Opitutales</taxon>
        <taxon>Opitutaceae</taxon>
        <taxon>Nibricoccus</taxon>
    </lineage>
</organism>
<dbReference type="KEGG" id="vbh:CMV30_18385"/>
<evidence type="ECO:0000256" key="4">
    <source>
        <dbReference type="SAM" id="MobiDB-lite"/>
    </source>
</evidence>
<name>A0A290QK89_9BACT</name>
<dbReference type="SUPFAM" id="SSF88946">
    <property type="entry name" value="Sigma2 domain of RNA polymerase sigma factors"/>
    <property type="match status" value="1"/>
</dbReference>
<dbReference type="Proteomes" id="UP000217265">
    <property type="component" value="Chromosome"/>
</dbReference>
<proteinExistence type="predicted"/>
<gene>
    <name evidence="6" type="ORF">CMV30_18385</name>
</gene>
<evidence type="ECO:0000256" key="3">
    <source>
        <dbReference type="ARBA" id="ARBA00023163"/>
    </source>
</evidence>
<dbReference type="InterPro" id="IPR039425">
    <property type="entry name" value="RNA_pol_sigma-70-like"/>
</dbReference>
<dbReference type="InterPro" id="IPR007627">
    <property type="entry name" value="RNA_pol_sigma70_r2"/>
</dbReference>
<dbReference type="PANTHER" id="PTHR43133:SF51">
    <property type="entry name" value="RNA POLYMERASE SIGMA FACTOR"/>
    <property type="match status" value="1"/>
</dbReference>
<dbReference type="InterPro" id="IPR014284">
    <property type="entry name" value="RNA_pol_sigma-70_dom"/>
</dbReference>
<dbReference type="NCBIfam" id="TIGR02937">
    <property type="entry name" value="sigma70-ECF"/>
    <property type="match status" value="1"/>
</dbReference>
<sequence length="287" mass="31728">MGMHAAQGQASAVVTAPFPRRASHLSTSPQPAANVPPVEKDTPQAATSPAWFQPTRWSVVLASAQTQAPGAQSAMSELCKTYWQPLYSFARRRGHDHHRAQDMIQGFFLSLIESKSLSRVDPHKGKFRSYLLASLQNHMASEHTRDNAQKRGGGMKIVSLDDEDSDARYNAASFAANLPAETAFEREWAIAALEAAISKLEDDFEKRGKAAVFRALKPYLLGDQPVGAYDKTAAELGLSPGAIRTGVHRLRHDFRMHLRREVAKTVDSPDQIDEEMRHLRTTLGSEK</sequence>